<protein>
    <recommendedName>
        <fullName evidence="2">Saposin B-type domain-containing protein</fullName>
    </recommendedName>
</protein>
<evidence type="ECO:0000256" key="1">
    <source>
        <dbReference type="ARBA" id="ARBA00023157"/>
    </source>
</evidence>
<keyword evidence="4" id="KW-1185">Reference proteome</keyword>
<sequence length="360" mass="41088">MRRSLCAKNIINEEFSLDSSGSPVKPRVLRAAELRTKITVCRDTSSDVELRSYEDQHDSGLRMVYVYKDRAQRQPSRNTLVDFVDQYVFVVISTTVWSRDEVTWTIDVLCTACETILNLVKTDESARNELKKRVENTCNKFKLLSLMCPLISRKFISETMKMLQVNEPKDICKKQNKTYKHVTIYNKPSGVSLQAPMHKNCCTSAKLLVVCKFSSIFSNELYVTFRFSSISLPEFYKIQGIGFTGGNERTLKITEYPHTSLAIWPQLDKHLVSPLDGKNRKAKKWLSLDLRCSFQAAVFPKRKRPEYQKRTEPHMVSRFLLAAVTVFRELTALIGLAKPAGGCPPSKDCYVSNDLTDIIG</sequence>
<name>G7Y5Y6_CLOSI</name>
<evidence type="ECO:0000313" key="3">
    <source>
        <dbReference type="EMBL" id="GAA48372.1"/>
    </source>
</evidence>
<reference key="2">
    <citation type="submission" date="2011-10" db="EMBL/GenBank/DDBJ databases">
        <title>The genome and transcriptome sequence of Clonorchis sinensis provide insights into the carcinogenic liver fluke.</title>
        <authorList>
            <person name="Wang X."/>
            <person name="Huang Y."/>
            <person name="Chen W."/>
            <person name="Liu H."/>
            <person name="Guo L."/>
            <person name="Chen Y."/>
            <person name="Luo F."/>
            <person name="Zhou W."/>
            <person name="Sun J."/>
            <person name="Mao Q."/>
            <person name="Liang P."/>
            <person name="Zhou C."/>
            <person name="Tian Y."/>
            <person name="Men J."/>
            <person name="Lv X."/>
            <person name="Huang L."/>
            <person name="Zhou J."/>
            <person name="Hu Y."/>
            <person name="Li R."/>
            <person name="Zhang F."/>
            <person name="Lei H."/>
            <person name="Li X."/>
            <person name="Hu X."/>
            <person name="Liang C."/>
            <person name="Xu J."/>
            <person name="Wu Z."/>
            <person name="Yu X."/>
        </authorList>
    </citation>
    <scope>NUCLEOTIDE SEQUENCE</scope>
    <source>
        <strain>Henan</strain>
    </source>
</reference>
<feature type="domain" description="Saposin B-type" evidence="2">
    <location>
        <begin position="106"/>
        <end position="183"/>
    </location>
</feature>
<dbReference type="Proteomes" id="UP000008909">
    <property type="component" value="Unassembled WGS sequence"/>
</dbReference>
<evidence type="ECO:0000313" key="4">
    <source>
        <dbReference type="Proteomes" id="UP000008909"/>
    </source>
</evidence>
<accession>G7Y5Y6</accession>
<dbReference type="AlphaFoldDB" id="G7Y5Y6"/>
<reference evidence="3" key="1">
    <citation type="journal article" date="2011" name="Genome Biol.">
        <title>The draft genome of the carcinogenic human liver fluke Clonorchis sinensis.</title>
        <authorList>
            <person name="Wang X."/>
            <person name="Chen W."/>
            <person name="Huang Y."/>
            <person name="Sun J."/>
            <person name="Men J."/>
            <person name="Liu H."/>
            <person name="Luo F."/>
            <person name="Guo L."/>
            <person name="Lv X."/>
            <person name="Deng C."/>
            <person name="Zhou C."/>
            <person name="Fan Y."/>
            <person name="Li X."/>
            <person name="Huang L."/>
            <person name="Hu Y."/>
            <person name="Liang C."/>
            <person name="Hu X."/>
            <person name="Xu J."/>
            <person name="Yu X."/>
        </authorList>
    </citation>
    <scope>NUCLEOTIDE SEQUENCE [LARGE SCALE GENOMIC DNA]</scope>
    <source>
        <strain evidence="3">Henan</strain>
    </source>
</reference>
<dbReference type="InterPro" id="IPR011001">
    <property type="entry name" value="Saposin-like"/>
</dbReference>
<dbReference type="EMBL" id="DF142885">
    <property type="protein sequence ID" value="GAA48372.1"/>
    <property type="molecule type" value="Genomic_DNA"/>
</dbReference>
<gene>
    <name evidence="3" type="ORF">CLF_101525</name>
</gene>
<evidence type="ECO:0000259" key="2">
    <source>
        <dbReference type="PROSITE" id="PS50015"/>
    </source>
</evidence>
<dbReference type="PROSITE" id="PS50015">
    <property type="entry name" value="SAP_B"/>
    <property type="match status" value="1"/>
</dbReference>
<dbReference type="SUPFAM" id="SSF47862">
    <property type="entry name" value="Saposin"/>
    <property type="match status" value="1"/>
</dbReference>
<dbReference type="InterPro" id="IPR008139">
    <property type="entry name" value="SaposinB_dom"/>
</dbReference>
<keyword evidence="1" id="KW-1015">Disulfide bond</keyword>
<organism evidence="3 4">
    <name type="scientific">Clonorchis sinensis</name>
    <name type="common">Chinese liver fluke</name>
    <dbReference type="NCBI Taxonomy" id="79923"/>
    <lineage>
        <taxon>Eukaryota</taxon>
        <taxon>Metazoa</taxon>
        <taxon>Spiralia</taxon>
        <taxon>Lophotrochozoa</taxon>
        <taxon>Platyhelminthes</taxon>
        <taxon>Trematoda</taxon>
        <taxon>Digenea</taxon>
        <taxon>Opisthorchiida</taxon>
        <taxon>Opisthorchiata</taxon>
        <taxon>Opisthorchiidae</taxon>
        <taxon>Clonorchis</taxon>
    </lineage>
</organism>
<proteinExistence type="predicted"/>